<feature type="transmembrane region" description="Helical" evidence="6">
    <location>
        <begin position="16"/>
        <end position="36"/>
    </location>
</feature>
<dbReference type="InterPro" id="IPR032816">
    <property type="entry name" value="VTT_dom"/>
</dbReference>
<evidence type="ECO:0000313" key="9">
    <source>
        <dbReference type="Proteomes" id="UP000276437"/>
    </source>
</evidence>
<feature type="transmembrane region" description="Helical" evidence="6">
    <location>
        <begin position="143"/>
        <end position="162"/>
    </location>
</feature>
<name>A0A348AMT6_9FIRM</name>
<evidence type="ECO:0000256" key="3">
    <source>
        <dbReference type="ARBA" id="ARBA00022692"/>
    </source>
</evidence>
<keyword evidence="2 6" id="KW-1003">Cell membrane</keyword>
<evidence type="ECO:0000256" key="2">
    <source>
        <dbReference type="ARBA" id="ARBA00022475"/>
    </source>
</evidence>
<reference evidence="8 9" key="1">
    <citation type="journal article" date="2018" name="Int. J. Syst. Evol. Microbiol.">
        <title>Methylomusa anaerophila gen. nov., sp. nov., an anaerobic methanol-utilizing bacterium isolated from a microbial fuel cell.</title>
        <authorList>
            <person name="Amano N."/>
            <person name="Yamamuro A."/>
            <person name="Miyahara M."/>
            <person name="Kouzuma A."/>
            <person name="Abe T."/>
            <person name="Watanabe K."/>
        </authorList>
    </citation>
    <scope>NUCLEOTIDE SEQUENCE [LARGE SCALE GENOMIC DNA]</scope>
    <source>
        <strain evidence="8 9">MMFC1</strain>
    </source>
</reference>
<feature type="transmembrane region" description="Helical" evidence="6">
    <location>
        <begin position="174"/>
        <end position="191"/>
    </location>
</feature>
<sequence length="231" mass="25417">MLKKLQDIDKKTKIKFSILLIFSVVIVAFILSNYDWILNKLNDAETIRQYVLSKGFLGFISFVVIQALHVLLVVIPGDIFNFTGGYVFGIPIGFGLSILGIMAGTMSAFFISKTLGAEFVSKLVHHDKLKKISDLVNSTKGSFGIMIICLLPFIPKDLLVYIAGLTPIKASRFFLIYGMSRIPGTLIWVSAGSQTQENNLQGLILTFVALACFIGVGALLQKRYGKSLLKS</sequence>
<feature type="transmembrane region" description="Helical" evidence="6">
    <location>
        <begin position="203"/>
        <end position="220"/>
    </location>
</feature>
<proteinExistence type="inferred from homology"/>
<dbReference type="GO" id="GO:0005886">
    <property type="term" value="C:plasma membrane"/>
    <property type="evidence" value="ECO:0007669"/>
    <property type="project" value="UniProtKB-SubCell"/>
</dbReference>
<dbReference type="InterPro" id="IPR015414">
    <property type="entry name" value="TMEM64"/>
</dbReference>
<gene>
    <name evidence="8" type="primary">ydjZ_2</name>
    <name evidence="8" type="ORF">MAMMFC1_03077</name>
</gene>
<evidence type="ECO:0000259" key="7">
    <source>
        <dbReference type="Pfam" id="PF09335"/>
    </source>
</evidence>
<dbReference type="OrthoDB" id="3173541at2"/>
<keyword evidence="3 6" id="KW-0812">Transmembrane</keyword>
<feature type="transmembrane region" description="Helical" evidence="6">
    <location>
        <begin position="56"/>
        <end position="75"/>
    </location>
</feature>
<evidence type="ECO:0000256" key="6">
    <source>
        <dbReference type="RuleBase" id="RU366058"/>
    </source>
</evidence>
<dbReference type="RefSeq" id="WP_051533815.1">
    <property type="nucleotide sequence ID" value="NZ_AP018449.1"/>
</dbReference>
<dbReference type="PANTHER" id="PTHR12677:SF59">
    <property type="entry name" value="GOLGI APPARATUS MEMBRANE PROTEIN TVP38-RELATED"/>
    <property type="match status" value="1"/>
</dbReference>
<evidence type="ECO:0000256" key="5">
    <source>
        <dbReference type="ARBA" id="ARBA00023136"/>
    </source>
</evidence>
<keyword evidence="5 6" id="KW-0472">Membrane</keyword>
<keyword evidence="9" id="KW-1185">Reference proteome</keyword>
<dbReference type="Proteomes" id="UP000276437">
    <property type="component" value="Chromosome"/>
</dbReference>
<protein>
    <recommendedName>
        <fullName evidence="6">TVP38/TMEM64 family membrane protein</fullName>
    </recommendedName>
</protein>
<keyword evidence="4 6" id="KW-1133">Transmembrane helix</keyword>
<dbReference type="KEGG" id="mana:MAMMFC1_03077"/>
<organism evidence="8 9">
    <name type="scientific">Methylomusa anaerophila</name>
    <dbReference type="NCBI Taxonomy" id="1930071"/>
    <lineage>
        <taxon>Bacteria</taxon>
        <taxon>Bacillati</taxon>
        <taxon>Bacillota</taxon>
        <taxon>Negativicutes</taxon>
        <taxon>Selenomonadales</taxon>
        <taxon>Sporomusaceae</taxon>
        <taxon>Methylomusa</taxon>
    </lineage>
</organism>
<feature type="domain" description="VTT" evidence="7">
    <location>
        <begin position="75"/>
        <end position="194"/>
    </location>
</feature>
<evidence type="ECO:0000256" key="4">
    <source>
        <dbReference type="ARBA" id="ARBA00022989"/>
    </source>
</evidence>
<dbReference type="EMBL" id="AP018449">
    <property type="protein sequence ID" value="BBB92384.1"/>
    <property type="molecule type" value="Genomic_DNA"/>
</dbReference>
<dbReference type="PANTHER" id="PTHR12677">
    <property type="entry name" value="GOLGI APPARATUS MEMBRANE PROTEIN TVP38-RELATED"/>
    <property type="match status" value="1"/>
</dbReference>
<evidence type="ECO:0000313" key="8">
    <source>
        <dbReference type="EMBL" id="BBB92384.1"/>
    </source>
</evidence>
<comment type="similarity">
    <text evidence="6">Belongs to the TVP38/TMEM64 family.</text>
</comment>
<feature type="transmembrane region" description="Helical" evidence="6">
    <location>
        <begin position="87"/>
        <end position="111"/>
    </location>
</feature>
<comment type="subcellular location">
    <subcellularLocation>
        <location evidence="1 6">Cell membrane</location>
        <topology evidence="1 6">Multi-pass membrane protein</topology>
    </subcellularLocation>
</comment>
<dbReference type="AlphaFoldDB" id="A0A348AMT6"/>
<evidence type="ECO:0000256" key="1">
    <source>
        <dbReference type="ARBA" id="ARBA00004651"/>
    </source>
</evidence>
<dbReference type="Pfam" id="PF09335">
    <property type="entry name" value="VTT_dom"/>
    <property type="match status" value="1"/>
</dbReference>
<accession>A0A348AMT6</accession>